<dbReference type="InterPro" id="IPR011705">
    <property type="entry name" value="BACK"/>
</dbReference>
<dbReference type="Proteomes" id="UP001470230">
    <property type="component" value="Unassembled WGS sequence"/>
</dbReference>
<proteinExistence type="predicted"/>
<sequence>MEELNYSLNEKNLKDIPFDKYEKNFTFIVNGKKYSTNRIVADILSPKIRRLHFSDESIDEFYINTVNIKENHFPDFLNLCNLDNIHLDSTLKAEFSTYFYQLGNIDEYIRIQSECLNSINIENCVSILQTLYEIYSCNLGGIDCQQKNIANIISFISMHFSEISKEEIKELPLEIIEEIISRETLKITDEDLLLDFLIDLYESNSSSSYLFSKVLFDNLSASKFNEFIKIFNINDLNSELWTSICSRLGQTNSKENKQGEASKKIKRPHKNFPSTNNYEFNGILWHLTNLSGGNVHDNGTVNITSNSINNILNRHPKNLVDFNRNNFYQSNGDPDTYIQFDFMDKPVQISSYTIKSHFNGPNEAGHLRNWVVEVSKDFYEWEEIDRRTNDSTLNGSNKTANFQVSKKLNDFYRYVRLRQTGYSWIGYPSFNRYYTYFNSIEFFGKLADKIVAKK</sequence>
<feature type="domain" description="F5/8 type C" evidence="2">
    <location>
        <begin position="313"/>
        <end position="422"/>
    </location>
</feature>
<dbReference type="EMBL" id="JAPFFF010000272">
    <property type="protein sequence ID" value="KAK8834918.1"/>
    <property type="molecule type" value="Genomic_DNA"/>
</dbReference>
<dbReference type="EMBL" id="JAPFFF010000044">
    <property type="protein sequence ID" value="KAK8840680.1"/>
    <property type="molecule type" value="Genomic_DNA"/>
</dbReference>
<evidence type="ECO:0000259" key="3">
    <source>
        <dbReference type="Pfam" id="PF07707"/>
    </source>
</evidence>
<dbReference type="Gene3D" id="1.25.40.420">
    <property type="match status" value="1"/>
</dbReference>
<feature type="compositionally biased region" description="Basic and acidic residues" evidence="1">
    <location>
        <begin position="254"/>
        <end position="263"/>
    </location>
</feature>
<gene>
    <name evidence="4" type="ORF">M9Y10_020984</name>
    <name evidence="5" type="ORF">M9Y10_030456</name>
    <name evidence="6" type="ORF">M9Y10_030476</name>
</gene>
<keyword evidence="7" id="KW-1185">Reference proteome</keyword>
<feature type="domain" description="BACK" evidence="3">
    <location>
        <begin position="153"/>
        <end position="218"/>
    </location>
</feature>
<comment type="caution">
    <text evidence="6">The sequence shown here is derived from an EMBL/GenBank/DDBJ whole genome shotgun (WGS) entry which is preliminary data.</text>
</comment>
<dbReference type="InterPro" id="IPR008979">
    <property type="entry name" value="Galactose-bd-like_sf"/>
</dbReference>
<evidence type="ECO:0008006" key="8">
    <source>
        <dbReference type="Google" id="ProtNLM"/>
    </source>
</evidence>
<protein>
    <recommendedName>
        <fullName evidence="8">F5/8 type C domain-containing protein</fullName>
    </recommendedName>
</protein>
<dbReference type="Pfam" id="PF07707">
    <property type="entry name" value="BACK"/>
    <property type="match status" value="1"/>
</dbReference>
<dbReference type="Gene3D" id="2.60.120.260">
    <property type="entry name" value="Galactose-binding domain-like"/>
    <property type="match status" value="1"/>
</dbReference>
<dbReference type="Pfam" id="PF00754">
    <property type="entry name" value="F5_F8_type_C"/>
    <property type="match status" value="1"/>
</dbReference>
<dbReference type="SUPFAM" id="SSF49785">
    <property type="entry name" value="Galactose-binding domain-like"/>
    <property type="match status" value="1"/>
</dbReference>
<accession>A0ABR2H393</accession>
<evidence type="ECO:0000313" key="4">
    <source>
        <dbReference type="EMBL" id="KAK8834918.1"/>
    </source>
</evidence>
<evidence type="ECO:0000259" key="2">
    <source>
        <dbReference type="Pfam" id="PF00754"/>
    </source>
</evidence>
<feature type="region of interest" description="Disordered" evidence="1">
    <location>
        <begin position="252"/>
        <end position="273"/>
    </location>
</feature>
<dbReference type="EMBL" id="JAPFFF010000044">
    <property type="protein sequence ID" value="KAK8840700.1"/>
    <property type="molecule type" value="Genomic_DNA"/>
</dbReference>
<evidence type="ECO:0000313" key="6">
    <source>
        <dbReference type="EMBL" id="KAK8840700.1"/>
    </source>
</evidence>
<evidence type="ECO:0000313" key="5">
    <source>
        <dbReference type="EMBL" id="KAK8840680.1"/>
    </source>
</evidence>
<organism evidence="6 7">
    <name type="scientific">Tritrichomonas musculus</name>
    <dbReference type="NCBI Taxonomy" id="1915356"/>
    <lineage>
        <taxon>Eukaryota</taxon>
        <taxon>Metamonada</taxon>
        <taxon>Parabasalia</taxon>
        <taxon>Tritrichomonadida</taxon>
        <taxon>Tritrichomonadidae</taxon>
        <taxon>Tritrichomonas</taxon>
    </lineage>
</organism>
<evidence type="ECO:0000256" key="1">
    <source>
        <dbReference type="SAM" id="MobiDB-lite"/>
    </source>
</evidence>
<dbReference type="InterPro" id="IPR000421">
    <property type="entry name" value="FA58C"/>
</dbReference>
<name>A0ABR2H393_9EUKA</name>
<evidence type="ECO:0000313" key="7">
    <source>
        <dbReference type="Proteomes" id="UP001470230"/>
    </source>
</evidence>
<reference evidence="6 7" key="1">
    <citation type="submission" date="2024-04" db="EMBL/GenBank/DDBJ databases">
        <title>Tritrichomonas musculus Genome.</title>
        <authorList>
            <person name="Alves-Ferreira E."/>
            <person name="Grigg M."/>
            <person name="Lorenzi H."/>
            <person name="Galac M."/>
        </authorList>
    </citation>
    <scope>NUCLEOTIDE SEQUENCE [LARGE SCALE GENOMIC DNA]</scope>
    <source>
        <strain evidence="6 7">EAF2021</strain>
    </source>
</reference>